<dbReference type="PANTHER" id="PTHR22942">
    <property type="entry name" value="RECA/RAD51/RADA DNA STRAND-PAIRING FAMILY MEMBER"/>
    <property type="match status" value="1"/>
</dbReference>
<dbReference type="InterPro" id="IPR013632">
    <property type="entry name" value="Rad51_C"/>
</dbReference>
<evidence type="ECO:0000256" key="7">
    <source>
        <dbReference type="ARBA" id="ARBA00023254"/>
    </source>
</evidence>
<organism evidence="12 13">
    <name type="scientific">Piromyces finnis</name>
    <dbReference type="NCBI Taxonomy" id="1754191"/>
    <lineage>
        <taxon>Eukaryota</taxon>
        <taxon>Fungi</taxon>
        <taxon>Fungi incertae sedis</taxon>
        <taxon>Chytridiomycota</taxon>
        <taxon>Chytridiomycota incertae sedis</taxon>
        <taxon>Neocallimastigomycetes</taxon>
        <taxon>Neocallimastigales</taxon>
        <taxon>Neocallimastigaceae</taxon>
        <taxon>Piromyces</taxon>
    </lineage>
</organism>
<dbReference type="PROSITE" id="PS50162">
    <property type="entry name" value="RECA_2"/>
    <property type="match status" value="1"/>
</dbReference>
<dbReference type="GO" id="GO:0005524">
    <property type="term" value="F:ATP binding"/>
    <property type="evidence" value="ECO:0007669"/>
    <property type="project" value="UniProtKB-KW"/>
</dbReference>
<dbReference type="PROSITE" id="PS50163">
    <property type="entry name" value="RECA_3"/>
    <property type="match status" value="1"/>
</dbReference>
<dbReference type="Gene3D" id="1.10.150.20">
    <property type="entry name" value="5' to 3' exonuclease, C-terminal subdomain"/>
    <property type="match status" value="1"/>
</dbReference>
<dbReference type="GO" id="GO:0140664">
    <property type="term" value="F:ATP-dependent DNA damage sensor activity"/>
    <property type="evidence" value="ECO:0007669"/>
    <property type="project" value="InterPro"/>
</dbReference>
<dbReference type="InterPro" id="IPR016467">
    <property type="entry name" value="DNA_recomb/repair_RecA-like"/>
</dbReference>
<keyword evidence="3 9" id="KW-0547">Nucleotide-binding</keyword>
<dbReference type="InterPro" id="IPR011940">
    <property type="entry name" value="Dmc1"/>
</dbReference>
<dbReference type="OrthoDB" id="10251254at2759"/>
<protein>
    <submittedName>
        <fullName evidence="12">DMC1 dosage suppressor of mck1</fullName>
    </submittedName>
</protein>
<dbReference type="Pfam" id="PF08423">
    <property type="entry name" value="Rad51"/>
    <property type="match status" value="1"/>
</dbReference>
<name>A0A1Y1V5K0_9FUNG</name>
<evidence type="ECO:0000313" key="12">
    <source>
        <dbReference type="EMBL" id="ORX47301.1"/>
    </source>
</evidence>
<evidence type="ECO:0000256" key="4">
    <source>
        <dbReference type="ARBA" id="ARBA00022840"/>
    </source>
</evidence>
<dbReference type="InterPro" id="IPR020587">
    <property type="entry name" value="RecA_monomer-monomer_interface"/>
</dbReference>
<dbReference type="AlphaFoldDB" id="A0A1Y1V5K0"/>
<comment type="caution">
    <text evidence="12">The sequence shown here is derived from an EMBL/GenBank/DDBJ whole genome shotgun (WGS) entry which is preliminary data.</text>
</comment>
<proteinExistence type="inferred from homology"/>
<dbReference type="GO" id="GO:0000150">
    <property type="term" value="F:DNA strand exchange activity"/>
    <property type="evidence" value="ECO:0007669"/>
    <property type="project" value="InterPro"/>
</dbReference>
<evidence type="ECO:0000259" key="11">
    <source>
        <dbReference type="PROSITE" id="PS50163"/>
    </source>
</evidence>
<feature type="domain" description="RecA family profile 2" evidence="11">
    <location>
        <begin position="282"/>
        <end position="345"/>
    </location>
</feature>
<dbReference type="GO" id="GO:0000709">
    <property type="term" value="P:meiotic joint molecule formation"/>
    <property type="evidence" value="ECO:0007669"/>
    <property type="project" value="UniProtKB-ARBA"/>
</dbReference>
<dbReference type="GO" id="GO:0003690">
    <property type="term" value="F:double-stranded DNA binding"/>
    <property type="evidence" value="ECO:0007669"/>
    <property type="project" value="TreeGrafter"/>
</dbReference>
<dbReference type="GO" id="GO:0042148">
    <property type="term" value="P:DNA strand invasion"/>
    <property type="evidence" value="ECO:0007669"/>
    <property type="project" value="TreeGrafter"/>
</dbReference>
<evidence type="ECO:0000256" key="1">
    <source>
        <dbReference type="ARBA" id="ARBA00004123"/>
    </source>
</evidence>
<dbReference type="Proteomes" id="UP000193719">
    <property type="component" value="Unassembled WGS sequence"/>
</dbReference>
<comment type="subcellular location">
    <subcellularLocation>
        <location evidence="1">Nucleus</location>
    </subcellularLocation>
</comment>
<dbReference type="GO" id="GO:0070192">
    <property type="term" value="P:chromosome organization involved in meiotic cell cycle"/>
    <property type="evidence" value="ECO:0007669"/>
    <property type="project" value="TreeGrafter"/>
</dbReference>
<keyword evidence="6" id="KW-0539">Nucleus</keyword>
<dbReference type="SUPFAM" id="SSF52540">
    <property type="entry name" value="P-loop containing nucleoside triphosphate hydrolases"/>
    <property type="match status" value="1"/>
</dbReference>
<accession>A0A1Y1V5K0</accession>
<dbReference type="GO" id="GO:0003697">
    <property type="term" value="F:single-stranded DNA binding"/>
    <property type="evidence" value="ECO:0007669"/>
    <property type="project" value="TreeGrafter"/>
</dbReference>
<gene>
    <name evidence="12" type="ORF">BCR36DRAFT_584810</name>
</gene>
<dbReference type="PANTHER" id="PTHR22942:SF30">
    <property type="entry name" value="MEIOTIC RECOMBINATION PROTEIN DMC1_LIM15 HOMOLOG"/>
    <property type="match status" value="1"/>
</dbReference>
<evidence type="ECO:0000256" key="9">
    <source>
        <dbReference type="RuleBase" id="RU003422"/>
    </source>
</evidence>
<evidence type="ECO:0000256" key="5">
    <source>
        <dbReference type="ARBA" id="ARBA00023125"/>
    </source>
</evidence>
<dbReference type="InterPro" id="IPR020588">
    <property type="entry name" value="RecA_ATP-bd"/>
</dbReference>
<evidence type="ECO:0000259" key="10">
    <source>
        <dbReference type="PROSITE" id="PS50162"/>
    </source>
</evidence>
<dbReference type="InterPro" id="IPR010995">
    <property type="entry name" value="DNA_repair_Rad51/TF_NusA_a-hlx"/>
</dbReference>
<dbReference type="CDD" id="cd19514">
    <property type="entry name" value="DMC1"/>
    <property type="match status" value="1"/>
</dbReference>
<reference evidence="12 13" key="2">
    <citation type="submission" date="2016-08" db="EMBL/GenBank/DDBJ databases">
        <title>Pervasive Adenine N6-methylation of Active Genes in Fungi.</title>
        <authorList>
            <consortium name="DOE Joint Genome Institute"/>
            <person name="Mondo S.J."/>
            <person name="Dannebaum R.O."/>
            <person name="Kuo R.C."/>
            <person name="Labutti K."/>
            <person name="Haridas S."/>
            <person name="Kuo A."/>
            <person name="Salamov A."/>
            <person name="Ahrendt S.R."/>
            <person name="Lipzen A."/>
            <person name="Sullivan W."/>
            <person name="Andreopoulos W.B."/>
            <person name="Clum A."/>
            <person name="Lindquist E."/>
            <person name="Daum C."/>
            <person name="Ramamoorthy G.K."/>
            <person name="Gryganskyi A."/>
            <person name="Culley D."/>
            <person name="Magnuson J.K."/>
            <person name="James T.Y."/>
            <person name="O'Malley M.A."/>
            <person name="Stajich J.E."/>
            <person name="Spatafora J.W."/>
            <person name="Visel A."/>
            <person name="Grigoriev I.V."/>
        </authorList>
    </citation>
    <scope>NUCLEOTIDE SEQUENCE [LARGE SCALE GENOMIC DNA]</scope>
    <source>
        <strain evidence="13">finn</strain>
    </source>
</reference>
<keyword evidence="7" id="KW-0469">Meiosis</keyword>
<dbReference type="STRING" id="1754191.A0A1Y1V5K0"/>
<dbReference type="NCBIfam" id="NF003301">
    <property type="entry name" value="PRK04301.1"/>
    <property type="match status" value="1"/>
</dbReference>
<dbReference type="SMART" id="SM00382">
    <property type="entry name" value="AAA"/>
    <property type="match status" value="1"/>
</dbReference>
<evidence type="ECO:0000256" key="3">
    <source>
        <dbReference type="ARBA" id="ARBA00022741"/>
    </source>
</evidence>
<evidence type="ECO:0000313" key="13">
    <source>
        <dbReference type="Proteomes" id="UP000193719"/>
    </source>
</evidence>
<sequence length="345" mass="38139">MEDQVVIDEDNFVENIEEEEYEEITFVDIEELQQQGISAADIQKLKTAGICTVKSVLSTTCKNLQKIKGLSEAKVEKIRDACNKIVPSGFITGKEMSIRRDMVLKITTGSKELDKLIGGGVQTMSITEVFGEFRTGKTQLSHTLCVTCQLPVSMGGANGKVAFIDTEGTFRPERIKDIAERFGVDKDQALENILVARALTSEHQMELIYELAARFAQEKGIFKLLIIDSIIALFRTDYNGRGELSERQQKLGFMLSRLTKIAEEYNVAVWITNQMCSDPSAGITFVADPKKPVGGHVLAHASTTRLSLRKGRGESRIAKIYDSPDVPEAEAVYAISTGGIVDYNE</sequence>
<keyword evidence="4 9" id="KW-0067">ATP-binding</keyword>
<keyword evidence="5" id="KW-0238">DNA-binding</keyword>
<dbReference type="PIRSF" id="PIRSF005856">
    <property type="entry name" value="Rad51"/>
    <property type="match status" value="1"/>
</dbReference>
<reference evidence="12 13" key="1">
    <citation type="submission" date="2016-08" db="EMBL/GenBank/DDBJ databases">
        <title>Genomes of anaerobic fungi encode conserved fungal cellulosomes for biomass hydrolysis.</title>
        <authorList>
            <consortium name="DOE Joint Genome Institute"/>
            <person name="Haitjema C.H."/>
            <person name="Gilmore S.P."/>
            <person name="Henske J.K."/>
            <person name="Solomon K.V."/>
            <person name="De Groot R."/>
            <person name="Kuo A."/>
            <person name="Mondo S.J."/>
            <person name="Salamov A.A."/>
            <person name="Labutti K."/>
            <person name="Zhao Z."/>
            <person name="Chiniquy J."/>
            <person name="Barry K."/>
            <person name="Brewer H.M."/>
            <person name="Purvine S.O."/>
            <person name="Wright A.T."/>
            <person name="Boxma B."/>
            <person name="Van Alen T."/>
            <person name="Hackstein J.H."/>
            <person name="Baker S.E."/>
            <person name="Grigoriev I.V."/>
            <person name="O'Malley M.A."/>
        </authorList>
    </citation>
    <scope>NUCLEOTIDE SEQUENCE [LARGE SCALE GENOMIC DNA]</scope>
    <source>
        <strain evidence="13">finn</strain>
    </source>
</reference>
<dbReference type="NCBIfam" id="TIGR02238">
    <property type="entry name" value="recomb_DMC1"/>
    <property type="match status" value="1"/>
</dbReference>
<dbReference type="GO" id="GO:0000794">
    <property type="term" value="C:condensed nuclear chromosome"/>
    <property type="evidence" value="ECO:0007669"/>
    <property type="project" value="TreeGrafter"/>
</dbReference>
<keyword evidence="8" id="KW-0131">Cell cycle</keyword>
<dbReference type="GO" id="GO:0000730">
    <property type="term" value="P:DNA recombinase assembly"/>
    <property type="evidence" value="ECO:0007669"/>
    <property type="project" value="TreeGrafter"/>
</dbReference>
<dbReference type="InterPro" id="IPR027417">
    <property type="entry name" value="P-loop_NTPase"/>
</dbReference>
<evidence type="ECO:0000256" key="2">
    <source>
        <dbReference type="ARBA" id="ARBA00008897"/>
    </source>
</evidence>
<feature type="domain" description="RecA family profile 1" evidence="10">
    <location>
        <begin position="102"/>
        <end position="275"/>
    </location>
</feature>
<dbReference type="Gene3D" id="3.40.50.300">
    <property type="entry name" value="P-loop containing nucleotide triphosphate hydrolases"/>
    <property type="match status" value="1"/>
</dbReference>
<dbReference type="GO" id="GO:0006312">
    <property type="term" value="P:mitotic recombination"/>
    <property type="evidence" value="ECO:0007669"/>
    <property type="project" value="TreeGrafter"/>
</dbReference>
<evidence type="ECO:0000256" key="8">
    <source>
        <dbReference type="ARBA" id="ARBA00023306"/>
    </source>
</evidence>
<dbReference type="InterPro" id="IPR003593">
    <property type="entry name" value="AAA+_ATPase"/>
</dbReference>
<evidence type="ECO:0000256" key="6">
    <source>
        <dbReference type="ARBA" id="ARBA00023242"/>
    </source>
</evidence>
<keyword evidence="13" id="KW-1185">Reference proteome</keyword>
<dbReference type="FunFam" id="3.40.50.300:FF:000239">
    <property type="entry name" value="Meiotic recombination protein DMC1"/>
    <property type="match status" value="1"/>
</dbReference>
<dbReference type="SUPFAM" id="SSF47794">
    <property type="entry name" value="Rad51 N-terminal domain-like"/>
    <property type="match status" value="1"/>
</dbReference>
<dbReference type="EMBL" id="MCFH01000031">
    <property type="protein sequence ID" value="ORX47301.1"/>
    <property type="molecule type" value="Genomic_DNA"/>
</dbReference>
<comment type="similarity">
    <text evidence="2">Belongs to the RecA family. DMC1 subfamily.</text>
</comment>
<dbReference type="Pfam" id="PF14520">
    <property type="entry name" value="HHH_5"/>
    <property type="match status" value="1"/>
</dbReference>